<dbReference type="AlphaFoldDB" id="A0A0B7HZH2"/>
<feature type="domain" description="Mvd1 C-terminal" evidence="6">
    <location>
        <begin position="202"/>
        <end position="332"/>
    </location>
</feature>
<dbReference type="RefSeq" id="WP_042343921.1">
    <property type="nucleotide sequence ID" value="NZ_CDOI01000132.1"/>
</dbReference>
<dbReference type="Pfam" id="PF22700">
    <property type="entry name" value="MVD-like_N"/>
    <property type="match status" value="1"/>
</dbReference>
<sequence length="344" mass="39757">MKYQTQKGTVSAKAPSNIALVKYWGKRKNQLPANPSISLTLNNSYTETTIHFEQLTTPTDDFQFEFFFEDKPKPTFHPKITTFLKRIYEYMPFLKDFHLEIHSRNSFPHSSGIASSASSMAALSLCLMQMEKLLYPHLAEDETYWQKASVLARLGSGSACRSIQGKIVVWGKHTEIQGSSDKYGVVYPYKIHEIFNNFQDTILLIDKGQKQVSSSLGHDLMHDHPFAERRFEQAHENISKLIPIFENGDLDKFIEITESEALTLHAMMMTSTPYFILMKPNTLEVIQRIWRFREETKTPVCFTLDAGANVHVLYPNYCKNEVIQFIQKELVVYCENKQYICDHN</sequence>
<dbReference type="PANTHER" id="PTHR10977">
    <property type="entry name" value="DIPHOSPHOMEVALONATE DECARBOXYLASE"/>
    <property type="match status" value="1"/>
</dbReference>
<evidence type="ECO:0000313" key="9">
    <source>
        <dbReference type="Proteomes" id="UP000045051"/>
    </source>
</evidence>
<keyword evidence="4" id="KW-0443">Lipid metabolism</keyword>
<dbReference type="Pfam" id="PF18376">
    <property type="entry name" value="MDD_C"/>
    <property type="match status" value="1"/>
</dbReference>
<gene>
    <name evidence="8" type="ORF">CCAND38_220007</name>
</gene>
<dbReference type="EC" id="4.1.1.33" evidence="8"/>
<dbReference type="InterPro" id="IPR036554">
    <property type="entry name" value="GHMP_kinase_C_sf"/>
</dbReference>
<dbReference type="GO" id="GO:0004163">
    <property type="term" value="F:diphosphomevalonate decarboxylase activity"/>
    <property type="evidence" value="ECO:0007669"/>
    <property type="project" value="UniProtKB-EC"/>
</dbReference>
<dbReference type="EMBL" id="CDOI01000132">
    <property type="protein sequence ID" value="CEN45091.1"/>
    <property type="molecule type" value="Genomic_DNA"/>
</dbReference>
<dbReference type="PIRSF" id="PIRSF015950">
    <property type="entry name" value="Mev_P_decrbx"/>
    <property type="match status" value="1"/>
</dbReference>
<dbReference type="InterPro" id="IPR020568">
    <property type="entry name" value="Ribosomal_Su5_D2-typ_SF"/>
</dbReference>
<keyword evidence="9" id="KW-1185">Reference proteome</keyword>
<dbReference type="InterPro" id="IPR005935">
    <property type="entry name" value="Mev_decarb"/>
</dbReference>
<dbReference type="GO" id="GO:0008299">
    <property type="term" value="P:isoprenoid biosynthetic process"/>
    <property type="evidence" value="ECO:0007669"/>
    <property type="project" value="InterPro"/>
</dbReference>
<evidence type="ECO:0000256" key="2">
    <source>
        <dbReference type="ARBA" id="ARBA00022741"/>
    </source>
</evidence>
<evidence type="ECO:0000256" key="3">
    <source>
        <dbReference type="ARBA" id="ARBA00022840"/>
    </source>
</evidence>
<keyword evidence="1" id="KW-0444">Lipid biosynthesis</keyword>
<dbReference type="Proteomes" id="UP000045051">
    <property type="component" value="Unassembled WGS sequence"/>
</dbReference>
<evidence type="ECO:0000259" key="7">
    <source>
        <dbReference type="Pfam" id="PF22700"/>
    </source>
</evidence>
<dbReference type="Gene3D" id="3.30.230.10">
    <property type="match status" value="1"/>
</dbReference>
<keyword evidence="3" id="KW-0067">ATP-binding</keyword>
<keyword evidence="2" id="KW-0547">Nucleotide-binding</keyword>
<dbReference type="PANTHER" id="PTHR10977:SF3">
    <property type="entry name" value="DIPHOSPHOMEVALONATE DECARBOXYLASE"/>
    <property type="match status" value="1"/>
</dbReference>
<evidence type="ECO:0000256" key="4">
    <source>
        <dbReference type="ARBA" id="ARBA00023098"/>
    </source>
</evidence>
<organism evidence="8 9">
    <name type="scientific">Capnocytophaga canis</name>
    <dbReference type="NCBI Taxonomy" id="1848903"/>
    <lineage>
        <taxon>Bacteria</taxon>
        <taxon>Pseudomonadati</taxon>
        <taxon>Bacteroidota</taxon>
        <taxon>Flavobacteriia</taxon>
        <taxon>Flavobacteriales</taxon>
        <taxon>Flavobacteriaceae</taxon>
        <taxon>Capnocytophaga</taxon>
    </lineage>
</organism>
<dbReference type="GO" id="GO:0005524">
    <property type="term" value="F:ATP binding"/>
    <property type="evidence" value="ECO:0007669"/>
    <property type="project" value="UniProtKB-KW"/>
</dbReference>
<evidence type="ECO:0000313" key="8">
    <source>
        <dbReference type="EMBL" id="CEN45091.1"/>
    </source>
</evidence>
<keyword evidence="5 8" id="KW-0456">Lyase</keyword>
<evidence type="ECO:0000259" key="6">
    <source>
        <dbReference type="Pfam" id="PF18376"/>
    </source>
</evidence>
<dbReference type="InterPro" id="IPR014721">
    <property type="entry name" value="Ribsml_uS5_D2-typ_fold_subgr"/>
</dbReference>
<evidence type="ECO:0000256" key="5">
    <source>
        <dbReference type="ARBA" id="ARBA00023239"/>
    </source>
</evidence>
<dbReference type="SUPFAM" id="SSF55060">
    <property type="entry name" value="GHMP Kinase, C-terminal domain"/>
    <property type="match status" value="1"/>
</dbReference>
<dbReference type="InterPro" id="IPR041431">
    <property type="entry name" value="Mvd1_C"/>
</dbReference>
<dbReference type="Gene3D" id="3.30.70.890">
    <property type="entry name" value="GHMP kinase, C-terminal domain"/>
    <property type="match status" value="1"/>
</dbReference>
<accession>A0A0B7HZH2</accession>
<protein>
    <submittedName>
        <fullName evidence="8">Mevalonate (Diphospho)decarboxylase</fullName>
        <ecNumber evidence="8">4.1.1.33</ecNumber>
    </submittedName>
</protein>
<evidence type="ECO:0000256" key="1">
    <source>
        <dbReference type="ARBA" id="ARBA00022516"/>
    </source>
</evidence>
<dbReference type="SUPFAM" id="SSF54211">
    <property type="entry name" value="Ribosomal protein S5 domain 2-like"/>
    <property type="match status" value="1"/>
</dbReference>
<feature type="domain" description="Diphosphomevalonate decarboxylase-like N-terminal" evidence="7">
    <location>
        <begin position="14"/>
        <end position="175"/>
    </location>
</feature>
<name>A0A0B7HZH2_9FLAO</name>
<dbReference type="InterPro" id="IPR053859">
    <property type="entry name" value="MVD-like_N"/>
</dbReference>
<reference evidence="8 9" key="1">
    <citation type="submission" date="2015-01" db="EMBL/GenBank/DDBJ databases">
        <authorList>
            <person name="Xiang T."/>
            <person name="Song Y."/>
            <person name="Huang L."/>
            <person name="Wang B."/>
            <person name="Wu P."/>
        </authorList>
    </citation>
    <scope>NUCLEOTIDE SEQUENCE [LARGE SCALE GENOMIC DNA]</scope>
    <source>
        <strain evidence="8 9">CcD38</strain>
    </source>
</reference>
<proteinExistence type="predicted"/>